<evidence type="ECO:0000313" key="5">
    <source>
        <dbReference type="Proteomes" id="UP000655443"/>
    </source>
</evidence>
<dbReference type="Pfam" id="PF02784">
    <property type="entry name" value="Orn_Arg_deC_N"/>
    <property type="match status" value="1"/>
</dbReference>
<dbReference type="SUPFAM" id="SSF51419">
    <property type="entry name" value="PLP-binding barrel"/>
    <property type="match status" value="1"/>
</dbReference>
<dbReference type="AlphaFoldDB" id="A0A918YJ14"/>
<dbReference type="Gene3D" id="2.40.37.10">
    <property type="entry name" value="Lyase, Ornithine Decarboxylase, Chain A, domain 1"/>
    <property type="match status" value="1"/>
</dbReference>
<protein>
    <submittedName>
        <fullName evidence="4">Diaminopimelate decarboxylase</fullName>
    </submittedName>
</protein>
<name>A0A918YJ14_9ACTN</name>
<dbReference type="Gene3D" id="3.20.20.10">
    <property type="entry name" value="Alanine racemase"/>
    <property type="match status" value="1"/>
</dbReference>
<feature type="domain" description="Orn/DAP/Arg decarboxylase 2 N-terminal" evidence="3">
    <location>
        <begin position="46"/>
        <end position="266"/>
    </location>
</feature>
<reference evidence="4" key="2">
    <citation type="submission" date="2020-09" db="EMBL/GenBank/DDBJ databases">
        <authorList>
            <person name="Sun Q."/>
            <person name="Ohkuma M."/>
        </authorList>
    </citation>
    <scope>NUCLEOTIDE SEQUENCE</scope>
    <source>
        <strain evidence="4">JCM 4714</strain>
    </source>
</reference>
<dbReference type="InterPro" id="IPR029066">
    <property type="entry name" value="PLP-binding_barrel"/>
</dbReference>
<comment type="cofactor">
    <cofactor evidence="1">
        <name>pyridoxal 5'-phosphate</name>
        <dbReference type="ChEBI" id="CHEBI:597326"/>
    </cofactor>
</comment>
<dbReference type="GO" id="GO:0008836">
    <property type="term" value="F:diaminopimelate decarboxylase activity"/>
    <property type="evidence" value="ECO:0007669"/>
    <property type="project" value="TreeGrafter"/>
</dbReference>
<evidence type="ECO:0000256" key="2">
    <source>
        <dbReference type="ARBA" id="ARBA00022898"/>
    </source>
</evidence>
<dbReference type="InterPro" id="IPR000183">
    <property type="entry name" value="Orn/DAP/Arg_de-COase"/>
</dbReference>
<dbReference type="GO" id="GO:0009089">
    <property type="term" value="P:lysine biosynthetic process via diaminopimelate"/>
    <property type="evidence" value="ECO:0007669"/>
    <property type="project" value="TreeGrafter"/>
</dbReference>
<dbReference type="SUPFAM" id="SSF50621">
    <property type="entry name" value="Alanine racemase C-terminal domain-like"/>
    <property type="match status" value="1"/>
</dbReference>
<dbReference type="PRINTS" id="PR01179">
    <property type="entry name" value="ODADCRBXLASE"/>
</dbReference>
<dbReference type="CDD" id="cd06842">
    <property type="entry name" value="PLPDE_III_Y4yA_like"/>
    <property type="match status" value="1"/>
</dbReference>
<evidence type="ECO:0000256" key="1">
    <source>
        <dbReference type="ARBA" id="ARBA00001933"/>
    </source>
</evidence>
<dbReference type="InterPro" id="IPR042152">
    <property type="entry name" value="Y4yA-like"/>
</dbReference>
<keyword evidence="2" id="KW-0663">Pyridoxal phosphate</keyword>
<keyword evidence="5" id="KW-1185">Reference proteome</keyword>
<sequence>MGAPPLYLAPRLGEWLRSLLAAPELLHTLTDALGSPLNMVMPDQLAANLEQFRSVYGTHRLSGQVLFAHKANRSSALLRRLAATDAGVDVASLGELQHALGAGFTPDRITATGPKNPDFLWLAARTSVTVVVDGPAELEQLAVLVRKFTLPRTRVLLRLAGFETSGVRVLSRRSRFGTPVNESEQLLEAVQRHSDVVELVGVAYHLDTTSVTEKATALDGCLRVLEECRGRGLRPSAVDIGGGFGVDYLADGAQWERYTTALTAAVLGTRPPLTWGGHGYGLRNESGTLRGSLGLYPAHRPVAGPRYLDELLAHPAASFDGRPLAALLLEHLYDLYIEPGRALLDQCGLTLARVLEVRAPRNGGALLVRLAAKADDVGLEEHGVLMDPVVVPRGRARPAAEPVAVHLFGSLCLETDLITRRTVFLPRRPEPGDLLAFANTAGYCMDFHATRAQQQPAAAKVAAWQQAGSWRWCLDDQYWPVTSMGGVGYDMGGAQ</sequence>
<dbReference type="Proteomes" id="UP000655443">
    <property type="component" value="Unassembled WGS sequence"/>
</dbReference>
<accession>A0A918YJ14</accession>
<dbReference type="RefSeq" id="WP_189953972.1">
    <property type="nucleotide sequence ID" value="NZ_BMVG01000008.1"/>
</dbReference>
<evidence type="ECO:0000313" key="4">
    <source>
        <dbReference type="EMBL" id="GHE04915.1"/>
    </source>
</evidence>
<reference evidence="4" key="1">
    <citation type="journal article" date="2014" name="Int. J. Syst. Evol. Microbiol.">
        <title>Complete genome sequence of Corynebacterium casei LMG S-19264T (=DSM 44701T), isolated from a smear-ripened cheese.</title>
        <authorList>
            <consortium name="US DOE Joint Genome Institute (JGI-PGF)"/>
            <person name="Walter F."/>
            <person name="Albersmeier A."/>
            <person name="Kalinowski J."/>
            <person name="Ruckert C."/>
        </authorList>
    </citation>
    <scope>NUCLEOTIDE SEQUENCE</scope>
    <source>
        <strain evidence="4">JCM 4714</strain>
    </source>
</reference>
<gene>
    <name evidence="4" type="ORF">GCM10010339_38440</name>
</gene>
<dbReference type="InterPro" id="IPR009006">
    <property type="entry name" value="Ala_racemase/Decarboxylase_C"/>
</dbReference>
<evidence type="ECO:0000259" key="3">
    <source>
        <dbReference type="Pfam" id="PF02784"/>
    </source>
</evidence>
<dbReference type="PANTHER" id="PTHR43727:SF3">
    <property type="entry name" value="GROUP IV DECARBOXYLASE"/>
    <property type="match status" value="1"/>
</dbReference>
<organism evidence="4 5">
    <name type="scientific">Streptomyces alanosinicus</name>
    <dbReference type="NCBI Taxonomy" id="68171"/>
    <lineage>
        <taxon>Bacteria</taxon>
        <taxon>Bacillati</taxon>
        <taxon>Actinomycetota</taxon>
        <taxon>Actinomycetes</taxon>
        <taxon>Kitasatosporales</taxon>
        <taxon>Streptomycetaceae</taxon>
        <taxon>Streptomyces</taxon>
    </lineage>
</organism>
<proteinExistence type="predicted"/>
<dbReference type="EMBL" id="BMVG01000008">
    <property type="protein sequence ID" value="GHE04915.1"/>
    <property type="molecule type" value="Genomic_DNA"/>
</dbReference>
<dbReference type="InterPro" id="IPR022644">
    <property type="entry name" value="De-COase2_N"/>
</dbReference>
<dbReference type="PANTHER" id="PTHR43727">
    <property type="entry name" value="DIAMINOPIMELATE DECARBOXYLASE"/>
    <property type="match status" value="1"/>
</dbReference>
<comment type="caution">
    <text evidence="4">The sequence shown here is derived from an EMBL/GenBank/DDBJ whole genome shotgun (WGS) entry which is preliminary data.</text>
</comment>